<evidence type="ECO:0000313" key="1">
    <source>
        <dbReference type="EMBL" id="PHH58503.1"/>
    </source>
</evidence>
<name>A0A2C5XSX4_9HYPO</name>
<evidence type="ECO:0008006" key="3">
    <source>
        <dbReference type="Google" id="ProtNLM"/>
    </source>
</evidence>
<organism evidence="1 2">
    <name type="scientific">Ophiocordyceps australis</name>
    <dbReference type="NCBI Taxonomy" id="1399860"/>
    <lineage>
        <taxon>Eukaryota</taxon>
        <taxon>Fungi</taxon>
        <taxon>Dikarya</taxon>
        <taxon>Ascomycota</taxon>
        <taxon>Pezizomycotina</taxon>
        <taxon>Sordariomycetes</taxon>
        <taxon>Hypocreomycetidae</taxon>
        <taxon>Hypocreales</taxon>
        <taxon>Ophiocordycipitaceae</taxon>
        <taxon>Ophiocordyceps</taxon>
    </lineage>
</organism>
<dbReference type="Pfam" id="PF11720">
    <property type="entry name" value="Inhibitor_I78"/>
    <property type="match status" value="1"/>
</dbReference>
<gene>
    <name evidence="1" type="ORF">CDD82_2942</name>
</gene>
<evidence type="ECO:0000313" key="2">
    <source>
        <dbReference type="Proteomes" id="UP000224854"/>
    </source>
</evidence>
<sequence length="81" mass="9040">MPLVVPGITSTDGSKTQEWQNKLVGKTISDTETNATMFCKTELPEKHRIVEPGGIMTRDYHEDRLNVFVDKDGTVTHVTHG</sequence>
<proteinExistence type="predicted"/>
<dbReference type="OrthoDB" id="10013825at2759"/>
<protein>
    <recommendedName>
        <fullName evidence="3">Proteinase inhibitor I78</fullName>
    </recommendedName>
</protein>
<accession>A0A2C5XSX4</accession>
<dbReference type="Proteomes" id="UP000224854">
    <property type="component" value="Unassembled WGS sequence"/>
</dbReference>
<reference evidence="1 2" key="1">
    <citation type="submission" date="2017-06" db="EMBL/GenBank/DDBJ databases">
        <title>Ant-infecting Ophiocordyceps genomes reveal a high diversity of potential behavioral manipulation genes and a possible major role for enterotoxins.</title>
        <authorList>
            <person name="De Bekker C."/>
            <person name="Evans H.C."/>
            <person name="Brachmann A."/>
            <person name="Hughes D.P."/>
        </authorList>
    </citation>
    <scope>NUCLEOTIDE SEQUENCE [LARGE SCALE GENOMIC DNA]</scope>
    <source>
        <strain evidence="1 2">1348a</strain>
    </source>
</reference>
<dbReference type="PANTHER" id="PTHR39600">
    <property type="entry name" value="PEPTIDASE INHIBITOR I78 FAMILY PROTEIN"/>
    <property type="match status" value="1"/>
</dbReference>
<keyword evidence="2" id="KW-1185">Reference proteome</keyword>
<dbReference type="InterPro" id="IPR021719">
    <property type="entry name" value="Prot_inh_I78"/>
</dbReference>
<dbReference type="Gene3D" id="3.30.10.10">
    <property type="entry name" value="Trypsin Inhibitor V, subunit A"/>
    <property type="match status" value="1"/>
</dbReference>
<dbReference type="PANTHER" id="PTHR39600:SF1">
    <property type="entry name" value="PEPTIDASE INHIBITOR I78 FAMILY PROTEIN"/>
    <property type="match status" value="1"/>
</dbReference>
<dbReference type="EMBL" id="NJEU01002154">
    <property type="protein sequence ID" value="PHH58503.1"/>
    <property type="molecule type" value="Genomic_DNA"/>
</dbReference>
<dbReference type="AlphaFoldDB" id="A0A2C5XSX4"/>
<comment type="caution">
    <text evidence="1">The sequence shown here is derived from an EMBL/GenBank/DDBJ whole genome shotgun (WGS) entry which is preliminary data.</text>
</comment>